<evidence type="ECO:0000256" key="4">
    <source>
        <dbReference type="ARBA" id="ARBA00023002"/>
    </source>
</evidence>
<evidence type="ECO:0000313" key="13">
    <source>
        <dbReference type="Proteomes" id="UP000242877"/>
    </source>
</evidence>
<comment type="similarity">
    <text evidence="1">Belongs to the aldo/keto reductase family.</text>
</comment>
<dbReference type="OrthoDB" id="416253at2759"/>
<evidence type="ECO:0000256" key="9">
    <source>
        <dbReference type="PIRSR" id="PIRSR000097-2"/>
    </source>
</evidence>
<evidence type="ECO:0000256" key="10">
    <source>
        <dbReference type="PIRSR" id="PIRSR000097-3"/>
    </source>
</evidence>
<dbReference type="InterPro" id="IPR020471">
    <property type="entry name" value="AKR"/>
</dbReference>
<reference evidence="12 13" key="1">
    <citation type="journal article" date="2016" name="Genome Biol. Evol.">
        <title>Divergent and convergent evolution of fungal pathogenicity.</title>
        <authorList>
            <person name="Shang Y."/>
            <person name="Xiao G."/>
            <person name="Zheng P."/>
            <person name="Cen K."/>
            <person name="Zhan S."/>
            <person name="Wang C."/>
        </authorList>
    </citation>
    <scope>NUCLEOTIDE SEQUENCE [LARGE SCALE GENOMIC DNA]</scope>
    <source>
        <strain evidence="12 13">ARSEF 7405</strain>
    </source>
</reference>
<comment type="catalytic activity">
    <reaction evidence="6">
        <text>xylitol + NADP(+) = D-xylose + NADPH + H(+)</text>
        <dbReference type="Rhea" id="RHEA:27445"/>
        <dbReference type="ChEBI" id="CHEBI:15378"/>
        <dbReference type="ChEBI" id="CHEBI:17151"/>
        <dbReference type="ChEBI" id="CHEBI:53455"/>
        <dbReference type="ChEBI" id="CHEBI:57783"/>
        <dbReference type="ChEBI" id="CHEBI:58349"/>
        <dbReference type="EC" id="1.1.1.307"/>
    </reaction>
</comment>
<keyword evidence="3" id="KW-0521">NADP</keyword>
<dbReference type="Gene3D" id="3.20.20.100">
    <property type="entry name" value="NADP-dependent oxidoreductase domain"/>
    <property type="match status" value="1"/>
</dbReference>
<comment type="catalytic activity">
    <reaction evidence="7">
        <text>xylitol + NAD(+) = D-xylose + NADH + H(+)</text>
        <dbReference type="Rhea" id="RHEA:27441"/>
        <dbReference type="ChEBI" id="CHEBI:15378"/>
        <dbReference type="ChEBI" id="CHEBI:17151"/>
        <dbReference type="ChEBI" id="CHEBI:53455"/>
        <dbReference type="ChEBI" id="CHEBI:57540"/>
        <dbReference type="ChEBI" id="CHEBI:57945"/>
        <dbReference type="EC" id="1.1.1.307"/>
    </reaction>
</comment>
<dbReference type="InterPro" id="IPR036812">
    <property type="entry name" value="NAD(P)_OxRdtase_dom_sf"/>
</dbReference>
<keyword evidence="4" id="KW-0560">Oxidoreductase</keyword>
<keyword evidence="13" id="KW-1185">Reference proteome</keyword>
<comment type="caution">
    <text evidence="12">The sequence shown here is derived from an EMBL/GenBank/DDBJ whole genome shotgun (WGS) entry which is preliminary data.</text>
</comment>
<name>A0A168AJF3_9EURO</name>
<evidence type="ECO:0000256" key="7">
    <source>
        <dbReference type="ARBA" id="ARBA00049485"/>
    </source>
</evidence>
<dbReference type="PRINTS" id="PR00069">
    <property type="entry name" value="ALDKETRDTASE"/>
</dbReference>
<accession>A0A168AJF3</accession>
<proteinExistence type="inferred from homology"/>
<dbReference type="GO" id="GO:0016616">
    <property type="term" value="F:oxidoreductase activity, acting on the CH-OH group of donors, NAD or NADP as acceptor"/>
    <property type="evidence" value="ECO:0007669"/>
    <property type="project" value="UniProtKB-ARBA"/>
</dbReference>
<organism evidence="12 13">
    <name type="scientific">Ascosphaera apis ARSEF 7405</name>
    <dbReference type="NCBI Taxonomy" id="392613"/>
    <lineage>
        <taxon>Eukaryota</taxon>
        <taxon>Fungi</taxon>
        <taxon>Dikarya</taxon>
        <taxon>Ascomycota</taxon>
        <taxon>Pezizomycotina</taxon>
        <taxon>Eurotiomycetes</taxon>
        <taxon>Eurotiomycetidae</taxon>
        <taxon>Onygenales</taxon>
        <taxon>Ascosphaeraceae</taxon>
        <taxon>Ascosphaera</taxon>
    </lineage>
</organism>
<dbReference type="Proteomes" id="UP000242877">
    <property type="component" value="Unassembled WGS sequence"/>
</dbReference>
<evidence type="ECO:0000256" key="8">
    <source>
        <dbReference type="PIRSR" id="PIRSR000097-1"/>
    </source>
</evidence>
<dbReference type="EC" id="1.1.1.307" evidence="2"/>
<dbReference type="FunFam" id="3.20.20.100:FF:000002">
    <property type="entry name" value="2,5-diketo-D-gluconic acid reductase A"/>
    <property type="match status" value="1"/>
</dbReference>
<dbReference type="PIRSF" id="PIRSF000097">
    <property type="entry name" value="AKR"/>
    <property type="match status" value="1"/>
</dbReference>
<dbReference type="AlphaFoldDB" id="A0A168AJF3"/>
<dbReference type="PROSITE" id="PS00062">
    <property type="entry name" value="ALDOKETO_REDUCTASE_2"/>
    <property type="match status" value="1"/>
</dbReference>
<feature type="active site" description="Proton donor" evidence="8">
    <location>
        <position position="48"/>
    </location>
</feature>
<dbReference type="PROSITE" id="PS00798">
    <property type="entry name" value="ALDOKETO_REDUCTASE_1"/>
    <property type="match status" value="1"/>
</dbReference>
<sequence>MLTFTLNNNLSIPAVGFGTWQTSDDETIACVSEALKAGYRHIDTAFNYGNEAAVGKAIKDSGIPREEIWITSKLDNQWHPRAAEQLQKSLDNLGVEYLDLFLVHFPCSTDPEDAMKHLEDWDFVKTWQLMQKFLEEGKVKTIGVSNFQIRHLEKLLNDPSCKVVPAVNQIELHPYNPSHKLLQYCNSKGIHCTAYCCLGASITSSDNTHTNLINDPIVANIAEARGKTPAQVLLKWALARKTSVIPRSLKPARIAQNFDLEGWELTVGEIAQIDALKPRAKAVGDSWMPIRVFFGDDE</sequence>
<evidence type="ECO:0000256" key="3">
    <source>
        <dbReference type="ARBA" id="ARBA00022857"/>
    </source>
</evidence>
<dbReference type="EMBL" id="AZGZ01000007">
    <property type="protein sequence ID" value="KZZ93997.1"/>
    <property type="molecule type" value="Genomic_DNA"/>
</dbReference>
<dbReference type="InterPro" id="IPR018170">
    <property type="entry name" value="Aldo/ket_reductase_CS"/>
</dbReference>
<evidence type="ECO:0000259" key="11">
    <source>
        <dbReference type="Pfam" id="PF00248"/>
    </source>
</evidence>
<comment type="function">
    <text evidence="5">Catalyzes the initial reaction in the xylose utilization pathway by reducing D-xylose into xylitol. Xylose is a major component of hemicelluloses such as xylan. Most fungi utilize D-xylose via three enzymatic reactions, xylose reductase (XR), xylitol dehydrogenase (XDH), and xylulokinase, to form xylulose 5-phosphate, which enters pentose phosphate pathway.</text>
</comment>
<dbReference type="InterPro" id="IPR023210">
    <property type="entry name" value="NADP_OxRdtase_dom"/>
</dbReference>
<evidence type="ECO:0000313" key="12">
    <source>
        <dbReference type="EMBL" id="KZZ93997.1"/>
    </source>
</evidence>
<feature type="binding site" evidence="9">
    <location>
        <position position="104"/>
    </location>
    <ligand>
        <name>substrate</name>
    </ligand>
</feature>
<gene>
    <name evidence="12" type="ORF">AAP_02090</name>
</gene>
<dbReference type="PANTHER" id="PTHR43827">
    <property type="entry name" value="2,5-DIKETO-D-GLUCONIC ACID REDUCTASE"/>
    <property type="match status" value="1"/>
</dbReference>
<evidence type="ECO:0000256" key="6">
    <source>
        <dbReference type="ARBA" id="ARBA00047534"/>
    </source>
</evidence>
<dbReference type="VEuPathDB" id="FungiDB:AAP_02090"/>
<evidence type="ECO:0000256" key="2">
    <source>
        <dbReference type="ARBA" id="ARBA00012845"/>
    </source>
</evidence>
<protein>
    <recommendedName>
        <fullName evidence="2">D-xylose reductase [NAD(P)H]</fullName>
        <ecNumber evidence="2">1.1.1.307</ecNumber>
    </recommendedName>
</protein>
<evidence type="ECO:0000256" key="1">
    <source>
        <dbReference type="ARBA" id="ARBA00007905"/>
    </source>
</evidence>
<dbReference type="SUPFAM" id="SSF51430">
    <property type="entry name" value="NAD(P)-linked oxidoreductase"/>
    <property type="match status" value="1"/>
</dbReference>
<dbReference type="PANTHER" id="PTHR43827:SF3">
    <property type="entry name" value="NADP-DEPENDENT OXIDOREDUCTASE DOMAIN-CONTAINING PROTEIN"/>
    <property type="match status" value="1"/>
</dbReference>
<dbReference type="PROSITE" id="PS00063">
    <property type="entry name" value="ALDOKETO_REDUCTASE_3"/>
    <property type="match status" value="1"/>
</dbReference>
<feature type="domain" description="NADP-dependent oxidoreductase" evidence="11">
    <location>
        <begin position="15"/>
        <end position="276"/>
    </location>
</feature>
<dbReference type="Pfam" id="PF00248">
    <property type="entry name" value="Aldo_ket_red"/>
    <property type="match status" value="1"/>
</dbReference>
<evidence type="ECO:0000256" key="5">
    <source>
        <dbReference type="ARBA" id="ARBA00025065"/>
    </source>
</evidence>
<feature type="site" description="Lowers pKa of active site Tyr" evidence="10">
    <location>
        <position position="73"/>
    </location>
</feature>